<keyword evidence="3" id="KW-1185">Reference proteome</keyword>
<dbReference type="Pfam" id="PF01987">
    <property type="entry name" value="AIM24"/>
    <property type="match status" value="1"/>
</dbReference>
<dbReference type="SUPFAM" id="SSF51219">
    <property type="entry name" value="TRAP-like"/>
    <property type="match status" value="1"/>
</dbReference>
<evidence type="ECO:0000256" key="1">
    <source>
        <dbReference type="SAM" id="MobiDB-lite"/>
    </source>
</evidence>
<evidence type="ECO:0000313" key="2">
    <source>
        <dbReference type="EMBL" id="GAA1414309.1"/>
    </source>
</evidence>
<dbReference type="PANTHER" id="PTHR38074:SF1">
    <property type="entry name" value="ALTERED INHERITANCE OF MITOCHONDRIA PROTEIN 24, MITOCHONDRIAL"/>
    <property type="match status" value="1"/>
</dbReference>
<dbReference type="InterPro" id="IPR002838">
    <property type="entry name" value="AIM24"/>
</dbReference>
<sequence length="369" mass="39268">MSYPPQPPYGQPQDPYGQPTQPGYPAAPPPGYPQPGQPYPPQGQPYPPPGQQPYPPQGQPYPPQGHPQQGGYPPPPPQGYPAQPPQQYAQEQFGGAQAPLPKAQDGSGPVVHDAYSLPSDDNVNPYAFSVDLNGSYFLQKGKMIAYYGDISFKGVGAGAVDRMLGQNFNSPMHAADWVVAEGRGKLLLADRAFDLNSYDLEEGNLTVRSGNLLAFEPTLRLKQSIIPGFLTLIGTGKFVAASNGPVHFVEPPIRVDPQALVGWADCPAPCHHYDHDYMHGLLGGLRRLTGMGGASGEEHQFEFIGAGQVLLQSTEVLMAERAVGQVHAEAGVPMGGVPTQHPSGHGTQLPNVNVPGIGNLGNLGRRFGL</sequence>
<dbReference type="EMBL" id="BAAAKJ010000484">
    <property type="protein sequence ID" value="GAA1414309.1"/>
    <property type="molecule type" value="Genomic_DNA"/>
</dbReference>
<dbReference type="InterPro" id="IPR036983">
    <property type="entry name" value="AIM24_sf"/>
</dbReference>
<proteinExistence type="predicted"/>
<feature type="compositionally biased region" description="Pro residues" evidence="1">
    <location>
        <begin position="25"/>
        <end position="65"/>
    </location>
</feature>
<dbReference type="Proteomes" id="UP001499863">
    <property type="component" value="Unassembled WGS sequence"/>
</dbReference>
<feature type="compositionally biased region" description="Low complexity" evidence="1">
    <location>
        <begin position="11"/>
        <end position="24"/>
    </location>
</feature>
<dbReference type="PANTHER" id="PTHR38074">
    <property type="entry name" value="ALTERED INHERITANCE OF MITOCHONDRIA PROTEIN 24, MITOCHONDRIAL"/>
    <property type="match status" value="1"/>
</dbReference>
<protein>
    <recommendedName>
        <fullName evidence="4">Ser or Arg-related nuclear matrix protein</fullName>
    </recommendedName>
</protein>
<name>A0ABN1YJK2_9ACTN</name>
<organism evidence="2 3">
    <name type="scientific">Kitasatospora putterlickiae</name>
    <dbReference type="NCBI Taxonomy" id="221725"/>
    <lineage>
        <taxon>Bacteria</taxon>
        <taxon>Bacillati</taxon>
        <taxon>Actinomycetota</taxon>
        <taxon>Actinomycetes</taxon>
        <taxon>Kitasatosporales</taxon>
        <taxon>Streptomycetaceae</taxon>
        <taxon>Kitasatospora</taxon>
    </lineage>
</organism>
<evidence type="ECO:0008006" key="4">
    <source>
        <dbReference type="Google" id="ProtNLM"/>
    </source>
</evidence>
<comment type="caution">
    <text evidence="2">The sequence shown here is derived from an EMBL/GenBank/DDBJ whole genome shotgun (WGS) entry which is preliminary data.</text>
</comment>
<reference evidence="2 3" key="1">
    <citation type="journal article" date="2019" name="Int. J. Syst. Evol. Microbiol.">
        <title>The Global Catalogue of Microorganisms (GCM) 10K type strain sequencing project: providing services to taxonomists for standard genome sequencing and annotation.</title>
        <authorList>
            <consortium name="The Broad Institute Genomics Platform"/>
            <consortium name="The Broad Institute Genome Sequencing Center for Infectious Disease"/>
            <person name="Wu L."/>
            <person name="Ma J."/>
        </authorList>
    </citation>
    <scope>NUCLEOTIDE SEQUENCE [LARGE SCALE GENOMIC DNA]</scope>
    <source>
        <strain evidence="2 3">JCM 12393</strain>
    </source>
</reference>
<evidence type="ECO:0000313" key="3">
    <source>
        <dbReference type="Proteomes" id="UP001499863"/>
    </source>
</evidence>
<gene>
    <name evidence="2" type="ORF">GCM10009639_67930</name>
</gene>
<feature type="region of interest" description="Disordered" evidence="1">
    <location>
        <begin position="1"/>
        <end position="118"/>
    </location>
</feature>
<dbReference type="InterPro" id="IPR016031">
    <property type="entry name" value="Trp_RNA-bd_attenuator-like_dom"/>
</dbReference>
<dbReference type="Gene3D" id="3.60.160.10">
    <property type="entry name" value="Mitochondrial biogenesis AIM24"/>
    <property type="match status" value="1"/>
</dbReference>
<feature type="compositionally biased region" description="Pro residues" evidence="1">
    <location>
        <begin position="72"/>
        <end position="84"/>
    </location>
</feature>
<feature type="compositionally biased region" description="Pro residues" evidence="1">
    <location>
        <begin position="1"/>
        <end position="10"/>
    </location>
</feature>
<accession>A0ABN1YJK2</accession>